<keyword evidence="2" id="KW-1133">Transmembrane helix</keyword>
<reference evidence="3" key="1">
    <citation type="submission" date="2023-03" db="EMBL/GenBank/DDBJ databases">
        <title>Andean soil-derived lignocellulolytic bacterial consortium as a source of novel taxa and putative plastic-active enzymes.</title>
        <authorList>
            <person name="Diaz-Garcia L."/>
            <person name="Chuvochina M."/>
            <person name="Feuerriegel G."/>
            <person name="Bunk B."/>
            <person name="Sproer C."/>
            <person name="Streit W.R."/>
            <person name="Rodriguez L.M."/>
            <person name="Overmann J."/>
            <person name="Jimenez D.J."/>
        </authorList>
    </citation>
    <scope>NUCLEOTIDE SEQUENCE</scope>
    <source>
        <strain evidence="3">MAG 4196</strain>
    </source>
</reference>
<name>A0AAJ6B204_9HYPH</name>
<proteinExistence type="predicted"/>
<gene>
    <name evidence="3" type="ORF">P0Y65_06435</name>
</gene>
<keyword evidence="2" id="KW-0812">Transmembrane</keyword>
<dbReference type="EMBL" id="CP119312">
    <property type="protein sequence ID" value="WEK05889.1"/>
    <property type="molecule type" value="Genomic_DNA"/>
</dbReference>
<dbReference type="InterPro" id="IPR025557">
    <property type="entry name" value="DUF4282"/>
</dbReference>
<evidence type="ECO:0000256" key="1">
    <source>
        <dbReference type="SAM" id="MobiDB-lite"/>
    </source>
</evidence>
<keyword evidence="2" id="KW-0472">Membrane</keyword>
<organism evidence="3 4">
    <name type="scientific">Candidatus Devosia phytovorans</name>
    <dbReference type="NCBI Taxonomy" id="3121372"/>
    <lineage>
        <taxon>Bacteria</taxon>
        <taxon>Pseudomonadati</taxon>
        <taxon>Pseudomonadota</taxon>
        <taxon>Alphaproteobacteria</taxon>
        <taxon>Hyphomicrobiales</taxon>
        <taxon>Devosiaceae</taxon>
        <taxon>Devosia</taxon>
    </lineage>
</organism>
<feature type="transmembrane region" description="Helical" evidence="2">
    <location>
        <begin position="21"/>
        <end position="44"/>
    </location>
</feature>
<sequence length="183" mass="20133">MTLDDLKRLFTRQTLFKLDAILSPKLVPILYALGLAAILLWAVSHLFWSFGFGFGNGLWGLLEILVFGLLSFVGLRIACEALLVWFKTHEQTGDTVNRTRFSASLLDEVRDAIRDLAEEGDDADYAEADEYITPATEPAPYVSPTPVAPTTPDAPRAPATTSGEVFAKPRRTAKRTPPPKNVT</sequence>
<feature type="compositionally biased region" description="Low complexity" evidence="1">
    <location>
        <begin position="150"/>
        <end position="161"/>
    </location>
</feature>
<dbReference type="Proteomes" id="UP001217476">
    <property type="component" value="Chromosome"/>
</dbReference>
<evidence type="ECO:0000313" key="3">
    <source>
        <dbReference type="EMBL" id="WEK05889.1"/>
    </source>
</evidence>
<feature type="transmembrane region" description="Helical" evidence="2">
    <location>
        <begin position="64"/>
        <end position="86"/>
    </location>
</feature>
<feature type="region of interest" description="Disordered" evidence="1">
    <location>
        <begin position="133"/>
        <end position="183"/>
    </location>
</feature>
<evidence type="ECO:0000256" key="2">
    <source>
        <dbReference type="SAM" id="Phobius"/>
    </source>
</evidence>
<accession>A0AAJ6B204</accession>
<dbReference type="Pfam" id="PF14110">
    <property type="entry name" value="DUF4282"/>
    <property type="match status" value="1"/>
</dbReference>
<protein>
    <submittedName>
        <fullName evidence="3">DUF4282 domain-containing protein</fullName>
    </submittedName>
</protein>
<evidence type="ECO:0000313" key="4">
    <source>
        <dbReference type="Proteomes" id="UP001217476"/>
    </source>
</evidence>
<dbReference type="AlphaFoldDB" id="A0AAJ6B204"/>